<dbReference type="Proteomes" id="UP000195569">
    <property type="component" value="Unassembled WGS sequence"/>
</dbReference>
<proteinExistence type="predicted"/>
<name>A0A1N7SQS3_9BURK</name>
<reference evidence="1" key="1">
    <citation type="submission" date="2016-12" db="EMBL/GenBank/DDBJ databases">
        <authorList>
            <person name="Moulin L."/>
        </authorList>
    </citation>
    <scope>NUCLEOTIDE SEQUENCE [LARGE SCALE GENOMIC DNA]</scope>
    <source>
        <strain evidence="1">STM 7183</strain>
    </source>
</reference>
<gene>
    <name evidence="1" type="ORF">BN2476_720009</name>
</gene>
<evidence type="ECO:0000313" key="1">
    <source>
        <dbReference type="EMBL" id="SIT49810.1"/>
    </source>
</evidence>
<sequence>MTTAASVSNFFMIVLLLLLTLEQTLQKLFANSCDRTLRHAHGAGVRAVHYYPRNNGRRRNPGPALADRAITVAYYSSEAEKRACVCKAG</sequence>
<protein>
    <submittedName>
        <fullName evidence="1">Uncharacterized protein</fullName>
    </submittedName>
</protein>
<keyword evidence="2" id="KW-1185">Reference proteome</keyword>
<organism evidence="1 2">
    <name type="scientific">Paraburkholderia piptadeniae</name>
    <dbReference type="NCBI Taxonomy" id="1701573"/>
    <lineage>
        <taxon>Bacteria</taxon>
        <taxon>Pseudomonadati</taxon>
        <taxon>Pseudomonadota</taxon>
        <taxon>Betaproteobacteria</taxon>
        <taxon>Burkholderiales</taxon>
        <taxon>Burkholderiaceae</taxon>
        <taxon>Paraburkholderia</taxon>
    </lineage>
</organism>
<accession>A0A1N7SQS3</accession>
<evidence type="ECO:0000313" key="2">
    <source>
        <dbReference type="Proteomes" id="UP000195569"/>
    </source>
</evidence>
<dbReference type="AlphaFoldDB" id="A0A1N7SQS3"/>
<comment type="caution">
    <text evidence="1">The sequence shown here is derived from an EMBL/GenBank/DDBJ whole genome shotgun (WGS) entry which is preliminary data.</text>
</comment>
<dbReference type="EMBL" id="CYGY02000072">
    <property type="protein sequence ID" value="SIT49810.1"/>
    <property type="molecule type" value="Genomic_DNA"/>
</dbReference>